<evidence type="ECO:0000313" key="2">
    <source>
        <dbReference type="Proteomes" id="UP001152531"/>
    </source>
</evidence>
<evidence type="ECO:0000313" key="1">
    <source>
        <dbReference type="EMBL" id="CAH6718575.1"/>
    </source>
</evidence>
<dbReference type="EMBL" id="CALSDN010000001">
    <property type="protein sequence ID" value="CAH6718575.1"/>
    <property type="molecule type" value="Genomic_DNA"/>
</dbReference>
<reference evidence="1" key="1">
    <citation type="submission" date="2022-06" db="EMBL/GenBank/DDBJ databases">
        <authorList>
            <person name="Legras J.-L."/>
            <person name="Devillers H."/>
            <person name="Grondin C."/>
        </authorList>
    </citation>
    <scope>NUCLEOTIDE SEQUENCE</scope>
    <source>
        <strain evidence="1">CLIB 1444</strain>
    </source>
</reference>
<name>A0ACA9Y0U9_9ASCO</name>
<organism evidence="1 2">
    <name type="scientific">[Candida] jaroonii</name>
    <dbReference type="NCBI Taxonomy" id="467808"/>
    <lineage>
        <taxon>Eukaryota</taxon>
        <taxon>Fungi</taxon>
        <taxon>Dikarya</taxon>
        <taxon>Ascomycota</taxon>
        <taxon>Saccharomycotina</taxon>
        <taxon>Pichiomycetes</taxon>
        <taxon>Debaryomycetaceae</taxon>
        <taxon>Yamadazyma</taxon>
    </lineage>
</organism>
<gene>
    <name evidence="1" type="ORF">CLIB1444_01S09780</name>
</gene>
<accession>A0ACA9Y0U9</accession>
<sequence>MRFRRSQTLILLFIIVLSNVLYAVFYIDNVKFHANNVATAANNVWGRINSNTKTDSPKEETFEDLITHNLSDSLEIDGDSLTSDKWINNPTLFYLPKFTLSVYSHEIGLKPPSVPFAWSDWVNLTMLNNEFTKSPDERSRCKTLKSHHNNARPNFCVDTDELTTEEMEIIALPIDQIPGYAIFFAPNDGDSEVQVIEGKVYLVTFMPIPMNLMIINDEGILSVPIEGKSRMLDSSLVFYLQGLKEIAVEPLDGFQKQEPEEAIEESFHFKSNFEDLESRIDQLNELITNEIIFDIEKIDTLKLNRQEKMVYDSMKFSNEAESESVYFYTHLYENEFRDWRFIPQKALITKRFEASQKQNLIKNWSLFTKNIGANYWVDMENWHINKSGNLTSYTPITDLNNLCFHNQSLIVSELDRYYLDCSPFINNQNQEITDARFIDVDTGRYIEIMGVSAMPNGDINSEGNTWSYKGKNGEQFLMDDLLPLRTVNFNGVDTKVPSNHQDITIENYGTIDLKSLSVIMNKKIEDLYDFDGIVDETILNKLKDLDRV</sequence>
<protein>
    <submittedName>
        <fullName evidence="1">Uncharacterized protein</fullName>
    </submittedName>
</protein>
<keyword evidence="2" id="KW-1185">Reference proteome</keyword>
<proteinExistence type="predicted"/>
<comment type="caution">
    <text evidence="1">The sequence shown here is derived from an EMBL/GenBank/DDBJ whole genome shotgun (WGS) entry which is preliminary data.</text>
</comment>
<dbReference type="Proteomes" id="UP001152531">
    <property type="component" value="Unassembled WGS sequence"/>
</dbReference>